<name>A0A379E4Z5_9BACT</name>
<dbReference type="GO" id="GO:0005524">
    <property type="term" value="F:ATP binding"/>
    <property type="evidence" value="ECO:0007669"/>
    <property type="project" value="UniProtKB-KW"/>
</dbReference>
<evidence type="ECO:0000313" key="18">
    <source>
        <dbReference type="Proteomes" id="UP000255469"/>
    </source>
</evidence>
<keyword evidence="6" id="KW-0418">Kinase</keyword>
<dbReference type="SUPFAM" id="SSF55874">
    <property type="entry name" value="ATPase domain of HSP90 chaperone/DNA topoisomerase II/histidine kinase"/>
    <property type="match status" value="1"/>
</dbReference>
<keyword evidence="9" id="KW-0805">Transcription regulation</keyword>
<dbReference type="SMART" id="SM00388">
    <property type="entry name" value="HisKA"/>
    <property type="match status" value="1"/>
</dbReference>
<dbReference type="PROSITE" id="PS01124">
    <property type="entry name" value="HTH_ARAC_FAMILY_2"/>
    <property type="match status" value="1"/>
</dbReference>
<dbReference type="SUPFAM" id="SSF47384">
    <property type="entry name" value="Homodimeric domain of signal transducing histidine kinase"/>
    <property type="match status" value="1"/>
</dbReference>
<evidence type="ECO:0000256" key="3">
    <source>
        <dbReference type="ARBA" id="ARBA00022553"/>
    </source>
</evidence>
<dbReference type="CDD" id="cd17574">
    <property type="entry name" value="REC_OmpR"/>
    <property type="match status" value="1"/>
</dbReference>
<dbReference type="SMART" id="SM00342">
    <property type="entry name" value="HTH_ARAC"/>
    <property type="match status" value="1"/>
</dbReference>
<evidence type="ECO:0000256" key="8">
    <source>
        <dbReference type="ARBA" id="ARBA00023012"/>
    </source>
</evidence>
<dbReference type="CDD" id="cd00082">
    <property type="entry name" value="HisKA"/>
    <property type="match status" value="1"/>
</dbReference>
<dbReference type="SUPFAM" id="SSF46689">
    <property type="entry name" value="Homeodomain-like"/>
    <property type="match status" value="1"/>
</dbReference>
<evidence type="ECO:0000256" key="4">
    <source>
        <dbReference type="ARBA" id="ARBA00022679"/>
    </source>
</evidence>
<evidence type="ECO:0000256" key="11">
    <source>
        <dbReference type="ARBA" id="ARBA00023163"/>
    </source>
</evidence>
<dbReference type="InterPro" id="IPR011006">
    <property type="entry name" value="CheY-like_superfamily"/>
</dbReference>
<keyword evidence="13" id="KW-1133">Transmembrane helix</keyword>
<dbReference type="PROSITE" id="PS50109">
    <property type="entry name" value="HIS_KIN"/>
    <property type="match status" value="1"/>
</dbReference>
<dbReference type="Gene3D" id="3.40.50.2300">
    <property type="match status" value="3"/>
</dbReference>
<keyword evidence="5" id="KW-0547">Nucleotide-binding</keyword>
<reference evidence="17 18" key="1">
    <citation type="submission" date="2018-06" db="EMBL/GenBank/DDBJ databases">
        <authorList>
            <consortium name="Pathogen Informatics"/>
            <person name="Doyle S."/>
        </authorList>
    </citation>
    <scope>NUCLEOTIDE SEQUENCE [LARGE SCALE GENOMIC DNA]</scope>
    <source>
        <strain evidence="17 18">NCTC13067</strain>
    </source>
</reference>
<dbReference type="Proteomes" id="UP000255469">
    <property type="component" value="Unassembled WGS sequence"/>
</dbReference>
<keyword evidence="13" id="KW-0472">Membrane</keyword>
<dbReference type="InterPro" id="IPR036097">
    <property type="entry name" value="HisK_dim/P_sf"/>
</dbReference>
<dbReference type="CDD" id="cd00075">
    <property type="entry name" value="HATPase"/>
    <property type="match status" value="1"/>
</dbReference>
<accession>A0A379E4Z5</accession>
<comment type="catalytic activity">
    <reaction evidence="1">
        <text>ATP + protein L-histidine = ADP + protein N-phospho-L-histidine.</text>
        <dbReference type="EC" id="2.7.13.3"/>
    </reaction>
</comment>
<evidence type="ECO:0000256" key="13">
    <source>
        <dbReference type="SAM" id="Phobius"/>
    </source>
</evidence>
<dbReference type="InterPro" id="IPR018060">
    <property type="entry name" value="HTH_AraC"/>
</dbReference>
<proteinExistence type="predicted"/>
<dbReference type="EMBL" id="UGTM01000001">
    <property type="protein sequence ID" value="SUB87807.1"/>
    <property type="molecule type" value="Genomic_DNA"/>
</dbReference>
<evidence type="ECO:0000256" key="2">
    <source>
        <dbReference type="ARBA" id="ARBA00012438"/>
    </source>
</evidence>
<dbReference type="PROSITE" id="PS00041">
    <property type="entry name" value="HTH_ARAC_FAMILY_1"/>
    <property type="match status" value="1"/>
</dbReference>
<feature type="modified residue" description="4-aspartylphosphate" evidence="12">
    <location>
        <position position="702"/>
    </location>
</feature>
<keyword evidence="11" id="KW-0804">Transcription</keyword>
<dbReference type="GO" id="GO:0000155">
    <property type="term" value="F:phosphorelay sensor kinase activity"/>
    <property type="evidence" value="ECO:0007669"/>
    <property type="project" value="InterPro"/>
</dbReference>
<dbReference type="Pfam" id="PF13407">
    <property type="entry name" value="Peripla_BP_4"/>
    <property type="match status" value="1"/>
</dbReference>
<dbReference type="Pfam" id="PF12833">
    <property type="entry name" value="HTH_18"/>
    <property type="match status" value="1"/>
</dbReference>
<dbReference type="FunFam" id="3.30.565.10:FF:000037">
    <property type="entry name" value="Hybrid sensor histidine kinase/response regulator"/>
    <property type="match status" value="1"/>
</dbReference>
<dbReference type="FunFam" id="3.40.50.2300:FF:000138">
    <property type="entry name" value="Two-component system sensor histidine kinase/response regulator"/>
    <property type="match status" value="1"/>
</dbReference>
<dbReference type="AlphaFoldDB" id="A0A379E4Z5"/>
<evidence type="ECO:0000313" key="17">
    <source>
        <dbReference type="EMBL" id="SUB87807.1"/>
    </source>
</evidence>
<dbReference type="GO" id="GO:0043565">
    <property type="term" value="F:sequence-specific DNA binding"/>
    <property type="evidence" value="ECO:0007669"/>
    <property type="project" value="InterPro"/>
</dbReference>
<keyword evidence="4 17" id="KW-0808">Transferase</keyword>
<evidence type="ECO:0000256" key="1">
    <source>
        <dbReference type="ARBA" id="ARBA00000085"/>
    </source>
</evidence>
<dbReference type="InterPro" id="IPR025997">
    <property type="entry name" value="SBP_2_dom"/>
</dbReference>
<evidence type="ECO:0000259" key="15">
    <source>
        <dbReference type="PROSITE" id="PS50109"/>
    </source>
</evidence>
<keyword evidence="10" id="KW-0238">DNA-binding</keyword>
<keyword evidence="3 12" id="KW-0597">Phosphoprotein</keyword>
<dbReference type="GO" id="GO:0003700">
    <property type="term" value="F:DNA-binding transcription factor activity"/>
    <property type="evidence" value="ECO:0007669"/>
    <property type="project" value="InterPro"/>
</dbReference>
<feature type="domain" description="Response regulatory" evidence="16">
    <location>
        <begin position="654"/>
        <end position="769"/>
    </location>
</feature>
<evidence type="ECO:0000259" key="14">
    <source>
        <dbReference type="PROSITE" id="PS01124"/>
    </source>
</evidence>
<dbReference type="InterPro" id="IPR001789">
    <property type="entry name" value="Sig_transdc_resp-reg_receiver"/>
</dbReference>
<dbReference type="InterPro" id="IPR005467">
    <property type="entry name" value="His_kinase_dom"/>
</dbReference>
<dbReference type="Gene3D" id="3.30.565.10">
    <property type="entry name" value="Histidine kinase-like ATPase, C-terminal domain"/>
    <property type="match status" value="1"/>
</dbReference>
<keyword evidence="13" id="KW-0812">Transmembrane</keyword>
<dbReference type="InterPro" id="IPR028082">
    <property type="entry name" value="Peripla_BP_I"/>
</dbReference>
<dbReference type="InterPro" id="IPR003594">
    <property type="entry name" value="HATPase_dom"/>
</dbReference>
<dbReference type="SUPFAM" id="SSF52172">
    <property type="entry name" value="CheY-like"/>
    <property type="match status" value="1"/>
</dbReference>
<dbReference type="SUPFAM" id="SSF53822">
    <property type="entry name" value="Periplasmic binding protein-like I"/>
    <property type="match status" value="1"/>
</dbReference>
<sequence>MLAYLKETGYLCWDKVTCMKMRQYFYLTLLTLLLMACTADSGKKYVIGVSQCSEDIWRDKLNSELVMSTYQHDNITLKFASANDNDRLQAKQISQFVKDGVDLLIVSPNQIHTISSVIDEAYDRGIPVILFDRKTDSKKYTAFIGADNYEAGHEMGAFIARQLKGKGNVVEICGLEGSSPAIERNRGFMDAVSGFPGIRVVDRRYADWLKDRGAAAMDSILAGGQHVDYVFAQNDRMAIGALQAAERHGIRGMRIAGIDALPVPGGGMENVRDGRMEASYIYPTRGDLVMQLAVNILEKKPYRRDNYLKGALVTRDNANVLLMQNEEMKKQTAHLNSLHGKVDVYLAQYNHQKVYLLLFSVIIILLIGIMVYAYWTTVMRRHIEEEATTAKLQFFTNISHELRTPLTLIADPVEYIIHDPNLSPQQRNMLQIVQRNVAVLSRLVSEILDFRKIQNGKMRLHLSDFNLSECMRQWLDLFATSARKKHITLQLSVPSALPMRADRDKLERICYNLLSNAMKYTPEGGCIGFAASVEAAKVKIMVSDNGCGIAQNDLPYVFDRFYQASNAGHGTGIGLALVKAFADLHHGEVTVESKEGEGCTFTVCMPLCQPGEVSVQSFRQPAAPVIDMEENTDVPNQARHIDDLIQPDEADKPEVLVIDDNSDIRTYLRSALSPMYKVSEAVDGKSGLELARRIMPDLVVSDIMMPVMDGLEFCRQLKQDPAVSHIPVILLTARSLDEQRAEGYEYGADAYISKPFSLRLLLSRIDNLIQSRKKLGQLFSNSDGTDGFDRFANETDKTFMTQLRKIIQENLGDSEFNVERIGDEIGLSRVQLYRKVKALTGHSPVEMLRKARLARARHLLQTTDRTVAEVAYSVGFSTPSYFSKCYKDEFGENPKR</sequence>
<feature type="domain" description="HTH araC/xylS-type" evidence="14">
    <location>
        <begin position="801"/>
        <end position="896"/>
    </location>
</feature>
<dbReference type="PROSITE" id="PS50110">
    <property type="entry name" value="RESPONSE_REGULATORY"/>
    <property type="match status" value="1"/>
</dbReference>
<dbReference type="InterPro" id="IPR004358">
    <property type="entry name" value="Sig_transdc_His_kin-like_C"/>
</dbReference>
<dbReference type="Pfam" id="PF00512">
    <property type="entry name" value="HisKA"/>
    <property type="match status" value="1"/>
</dbReference>
<feature type="domain" description="Histidine kinase" evidence="15">
    <location>
        <begin position="397"/>
        <end position="609"/>
    </location>
</feature>
<dbReference type="PANTHER" id="PTHR43547">
    <property type="entry name" value="TWO-COMPONENT HISTIDINE KINASE"/>
    <property type="match status" value="1"/>
</dbReference>
<dbReference type="Pfam" id="PF02518">
    <property type="entry name" value="HATPase_c"/>
    <property type="match status" value="1"/>
</dbReference>
<gene>
    <name evidence="17" type="primary">arcB</name>
    <name evidence="17" type="ORF">NCTC13067_01488</name>
</gene>
<dbReference type="PANTHER" id="PTHR43547:SF2">
    <property type="entry name" value="HYBRID SIGNAL TRANSDUCTION HISTIDINE KINASE C"/>
    <property type="match status" value="1"/>
</dbReference>
<evidence type="ECO:0000259" key="16">
    <source>
        <dbReference type="PROSITE" id="PS50110"/>
    </source>
</evidence>
<dbReference type="FunFam" id="1.10.287.130:FF:000045">
    <property type="entry name" value="Two-component system sensor histidine kinase/response regulator"/>
    <property type="match status" value="1"/>
</dbReference>
<dbReference type="InterPro" id="IPR009057">
    <property type="entry name" value="Homeodomain-like_sf"/>
</dbReference>
<protein>
    <recommendedName>
        <fullName evidence="2">histidine kinase</fullName>
        <ecNumber evidence="2">2.7.13.3</ecNumber>
    </recommendedName>
</protein>
<dbReference type="InterPro" id="IPR003661">
    <property type="entry name" value="HisK_dim/P_dom"/>
</dbReference>
<organism evidence="17 18">
    <name type="scientific">Prevotella denticola</name>
    <dbReference type="NCBI Taxonomy" id="28129"/>
    <lineage>
        <taxon>Bacteria</taxon>
        <taxon>Pseudomonadati</taxon>
        <taxon>Bacteroidota</taxon>
        <taxon>Bacteroidia</taxon>
        <taxon>Bacteroidales</taxon>
        <taxon>Prevotellaceae</taxon>
        <taxon>Prevotella</taxon>
    </lineage>
</organism>
<evidence type="ECO:0000256" key="9">
    <source>
        <dbReference type="ARBA" id="ARBA00023015"/>
    </source>
</evidence>
<dbReference type="SMART" id="SM00387">
    <property type="entry name" value="HATPase_c"/>
    <property type="match status" value="1"/>
</dbReference>
<evidence type="ECO:0000256" key="6">
    <source>
        <dbReference type="ARBA" id="ARBA00022777"/>
    </source>
</evidence>
<evidence type="ECO:0000256" key="10">
    <source>
        <dbReference type="ARBA" id="ARBA00023125"/>
    </source>
</evidence>
<dbReference type="CDD" id="cd06308">
    <property type="entry name" value="PBP1_sensor_kinase-like"/>
    <property type="match status" value="1"/>
</dbReference>
<dbReference type="InterPro" id="IPR018062">
    <property type="entry name" value="HTH_AraC-typ_CS"/>
</dbReference>
<evidence type="ECO:0000256" key="5">
    <source>
        <dbReference type="ARBA" id="ARBA00022741"/>
    </source>
</evidence>
<evidence type="ECO:0000256" key="7">
    <source>
        <dbReference type="ARBA" id="ARBA00022840"/>
    </source>
</evidence>
<keyword evidence="7" id="KW-0067">ATP-binding</keyword>
<dbReference type="Pfam" id="PF00072">
    <property type="entry name" value="Response_reg"/>
    <property type="match status" value="1"/>
</dbReference>
<dbReference type="EC" id="2.7.13.3" evidence="2"/>
<dbReference type="Gene3D" id="1.10.10.60">
    <property type="entry name" value="Homeodomain-like"/>
    <property type="match status" value="1"/>
</dbReference>
<evidence type="ECO:0000256" key="12">
    <source>
        <dbReference type="PROSITE-ProRule" id="PRU00169"/>
    </source>
</evidence>
<dbReference type="PRINTS" id="PR00344">
    <property type="entry name" value="BCTRLSENSOR"/>
</dbReference>
<dbReference type="SMART" id="SM00448">
    <property type="entry name" value="REC"/>
    <property type="match status" value="1"/>
</dbReference>
<feature type="transmembrane region" description="Helical" evidence="13">
    <location>
        <begin position="354"/>
        <end position="375"/>
    </location>
</feature>
<dbReference type="InterPro" id="IPR036890">
    <property type="entry name" value="HATPase_C_sf"/>
</dbReference>
<dbReference type="Gene3D" id="1.10.287.130">
    <property type="match status" value="1"/>
</dbReference>
<keyword evidence="8" id="KW-0902">Two-component regulatory system</keyword>